<proteinExistence type="predicted"/>
<keyword evidence="5" id="KW-0811">Translocation</keyword>
<evidence type="ECO:0000259" key="9">
    <source>
        <dbReference type="PROSITE" id="PS50196"/>
    </source>
</evidence>
<feature type="compositionally biased region" description="Polar residues" evidence="8">
    <location>
        <begin position="313"/>
        <end position="326"/>
    </location>
</feature>
<keyword evidence="6" id="KW-0906">Nuclear pore complex</keyword>
<evidence type="ECO:0000256" key="1">
    <source>
        <dbReference type="ARBA" id="ARBA00004567"/>
    </source>
</evidence>
<feature type="compositionally biased region" description="Low complexity" evidence="8">
    <location>
        <begin position="488"/>
        <end position="499"/>
    </location>
</feature>
<dbReference type="InterPro" id="IPR015007">
    <property type="entry name" value="NUP2/50/61"/>
</dbReference>
<dbReference type="EMBL" id="LK052886">
    <property type="protein sequence ID" value="CDR36379.1"/>
    <property type="molecule type" value="Genomic_DNA"/>
</dbReference>
<evidence type="ECO:0000256" key="4">
    <source>
        <dbReference type="ARBA" id="ARBA00022927"/>
    </source>
</evidence>
<keyword evidence="4" id="KW-0653">Protein transport</keyword>
<dbReference type="Gene3D" id="2.30.29.30">
    <property type="entry name" value="Pleckstrin-homology domain (PH domain)/Phosphotyrosine-binding domain (PTB)"/>
    <property type="match status" value="1"/>
</dbReference>
<dbReference type="PhylomeDB" id="A0A061ANT7"/>
<organism evidence="10">
    <name type="scientific">Cyberlindnera fabianii</name>
    <name type="common">Yeast</name>
    <name type="synonym">Hansenula fabianii</name>
    <dbReference type="NCBI Taxonomy" id="36022"/>
    <lineage>
        <taxon>Eukaryota</taxon>
        <taxon>Fungi</taxon>
        <taxon>Dikarya</taxon>
        <taxon>Ascomycota</taxon>
        <taxon>Saccharomycotina</taxon>
        <taxon>Saccharomycetes</taxon>
        <taxon>Phaffomycetales</taxon>
        <taxon>Phaffomycetaceae</taxon>
        <taxon>Cyberlindnera</taxon>
    </lineage>
</organism>
<dbReference type="InterPro" id="IPR053074">
    <property type="entry name" value="NPC_Nucleoporin"/>
</dbReference>
<keyword evidence="2" id="KW-0813">Transport</keyword>
<feature type="domain" description="RanBD1" evidence="9">
    <location>
        <begin position="562"/>
        <end position="693"/>
    </location>
</feature>
<evidence type="ECO:0000256" key="3">
    <source>
        <dbReference type="ARBA" id="ARBA00022816"/>
    </source>
</evidence>
<evidence type="ECO:0000256" key="7">
    <source>
        <dbReference type="ARBA" id="ARBA00023242"/>
    </source>
</evidence>
<dbReference type="OrthoDB" id="185618at2759"/>
<keyword evidence="3" id="KW-0509">mRNA transport</keyword>
<dbReference type="Pfam" id="PF08911">
    <property type="entry name" value="NUP50"/>
    <property type="match status" value="1"/>
</dbReference>
<dbReference type="SUPFAM" id="SSF50729">
    <property type="entry name" value="PH domain-like"/>
    <property type="match status" value="1"/>
</dbReference>
<feature type="compositionally biased region" description="Polar residues" evidence="8">
    <location>
        <begin position="224"/>
        <end position="255"/>
    </location>
</feature>
<dbReference type="InterPro" id="IPR011993">
    <property type="entry name" value="PH-like_dom_sf"/>
</dbReference>
<evidence type="ECO:0000256" key="2">
    <source>
        <dbReference type="ARBA" id="ARBA00022448"/>
    </source>
</evidence>
<dbReference type="GO" id="GO:0005643">
    <property type="term" value="C:nuclear pore"/>
    <property type="evidence" value="ECO:0007669"/>
    <property type="project" value="UniProtKB-SubCell"/>
</dbReference>
<protein>
    <submittedName>
        <fullName evidence="10">CYFA0S01e01024g1_1</fullName>
    </submittedName>
</protein>
<feature type="compositionally biased region" description="Low complexity" evidence="8">
    <location>
        <begin position="52"/>
        <end position="65"/>
    </location>
</feature>
<evidence type="ECO:0000256" key="8">
    <source>
        <dbReference type="SAM" id="MobiDB-lite"/>
    </source>
</evidence>
<dbReference type="GO" id="GO:0015031">
    <property type="term" value="P:protein transport"/>
    <property type="evidence" value="ECO:0007669"/>
    <property type="project" value="UniProtKB-KW"/>
</dbReference>
<dbReference type="PROSITE" id="PS50196">
    <property type="entry name" value="RANBD1"/>
    <property type="match status" value="1"/>
</dbReference>
<feature type="region of interest" description="Disordered" evidence="8">
    <location>
        <begin position="203"/>
        <end position="507"/>
    </location>
</feature>
<dbReference type="PANTHER" id="PTHR38697:SF1">
    <property type="entry name" value="NUCLEAR PORE COMPLEX PROTEIN SIMILAR TO S. CEREVISIAE NUP2 (EUROFUNG)"/>
    <property type="match status" value="1"/>
</dbReference>
<dbReference type="Pfam" id="PF00638">
    <property type="entry name" value="Ran_BP1"/>
    <property type="match status" value="1"/>
</dbReference>
<feature type="region of interest" description="Disordered" evidence="8">
    <location>
        <begin position="1"/>
        <end position="125"/>
    </location>
</feature>
<dbReference type="PANTHER" id="PTHR38697">
    <property type="entry name" value="NUCLEAR PORE COMPLEX PROTEIN SIMILAR TO S. CEREVISIAE NUP2 (EUROFUNG)"/>
    <property type="match status" value="1"/>
</dbReference>
<reference evidence="10" key="1">
    <citation type="journal article" date="2014" name="Genome Announc.">
        <title>Genome sequence of the yeast Cyberlindnera fabianii (Hansenula fabianii).</title>
        <authorList>
            <person name="Freel K.C."/>
            <person name="Sarilar V."/>
            <person name="Neuveglise C."/>
            <person name="Devillers H."/>
            <person name="Friedrich A."/>
            <person name="Schacherer J."/>
        </authorList>
    </citation>
    <scope>NUCLEOTIDE SEQUENCE</scope>
    <source>
        <strain evidence="10">YJS4271</strain>
    </source>
</reference>
<dbReference type="VEuPathDB" id="FungiDB:BON22_0792"/>
<dbReference type="SMART" id="SM00160">
    <property type="entry name" value="RanBD"/>
    <property type="match status" value="1"/>
</dbReference>
<feature type="compositionally biased region" description="Polar residues" evidence="8">
    <location>
        <begin position="411"/>
        <end position="422"/>
    </location>
</feature>
<evidence type="ECO:0000256" key="6">
    <source>
        <dbReference type="ARBA" id="ARBA00023132"/>
    </source>
</evidence>
<keyword evidence="7" id="KW-0539">Nucleus</keyword>
<feature type="compositionally biased region" description="Polar residues" evidence="8">
    <location>
        <begin position="381"/>
        <end position="396"/>
    </location>
</feature>
<feature type="compositionally biased region" description="Polar residues" evidence="8">
    <location>
        <begin position="264"/>
        <end position="273"/>
    </location>
</feature>
<sequence length="693" mass="73756">MSGKRGASDQITRENFREFEDEDDDVPSQPSRASADVMAKRKILKPRGRLGKTGSTPSSGFSFGTIPADKADDKPANPFGGFGSFGKPAAEAPKPAFSFGKPAETAEEEAPKANPFGFLKTTAPSNDTEKANSVISFVNGNQTSQSSSLVSTKTTTKATKIKALNDTFYDKITQEKQANPVSNFTPILRKYIDYYDKIDRDVDMSDADAEPQQSEQKALPAAPSTPSFNFGNTTKPSFNFGQATPPSVTAPTSQPAIEDAKPSATESASNSQEPIAVDSNSDSDSDDDIKVEGPKFTVSKLPTTKDSAFKLTSDATSQKPSGSGPSFTFAAAGDGKKFDSPFKLTKPAEDKKTESKQDEQPKKTEDNTTDSSKPSAFGDATKNNFTWSPGQPINFASSASSDTTTTKPTTQFNFGASTTPSKDTSEAASKPAFSFGKPAASTEEKKDDAKPAFSFGSNSTTTKPTFNFGSTTSTTTDSTSKPTFNFGSTSTSTESKPTTQFNFGGSSTAPKFNFGGAAAATAPASSTFNFSFSGSKPAESETNNNKNNDDDDAVPEEEAKVDFKPVAELGDKVEEKTGEEEEEVLYTKRAKLMLYNPSDSANPYVNKGLGLLKVLKHKETNKSRILVRADGSDRVILNTAIAKQFTYSGKGKGLVSVPTVGAEGKLETYMIKVKTEEDAQNFVQSLTDAQSAL</sequence>
<feature type="compositionally biased region" description="Low complexity" evidence="8">
    <location>
        <begin position="397"/>
        <end position="410"/>
    </location>
</feature>
<name>A0A061ANT7_CYBFA</name>
<gene>
    <name evidence="10" type="ORF">CYFA0S_01e01024g</name>
</gene>
<comment type="subcellular location">
    <subcellularLocation>
        <location evidence="1">Nucleus</location>
        <location evidence="1">Nuclear pore complex</location>
    </subcellularLocation>
</comment>
<dbReference type="GO" id="GO:0051028">
    <property type="term" value="P:mRNA transport"/>
    <property type="evidence" value="ECO:0007669"/>
    <property type="project" value="UniProtKB-KW"/>
</dbReference>
<dbReference type="AlphaFoldDB" id="A0A061ANT7"/>
<accession>A0A061ANT7</accession>
<feature type="compositionally biased region" description="Polar residues" evidence="8">
    <location>
        <begin position="455"/>
        <end position="469"/>
    </location>
</feature>
<dbReference type="InterPro" id="IPR000156">
    <property type="entry name" value="Ran_bind_dom"/>
</dbReference>
<evidence type="ECO:0000313" key="10">
    <source>
        <dbReference type="EMBL" id="CDR36379.1"/>
    </source>
</evidence>
<evidence type="ECO:0000256" key="5">
    <source>
        <dbReference type="ARBA" id="ARBA00023010"/>
    </source>
</evidence>
<feature type="compositionally biased region" description="Basic and acidic residues" evidence="8">
    <location>
        <begin position="334"/>
        <end position="366"/>
    </location>
</feature>
<feature type="compositionally biased region" description="Basic residues" evidence="8">
    <location>
        <begin position="40"/>
        <end position="50"/>
    </location>
</feature>
<feature type="region of interest" description="Disordered" evidence="8">
    <location>
        <begin position="528"/>
        <end position="559"/>
    </location>
</feature>
<feature type="compositionally biased region" description="Low complexity" evidence="8">
    <location>
        <begin position="470"/>
        <end position="480"/>
    </location>
</feature>